<dbReference type="PIRSF" id="PIRSF000193">
    <property type="entry name" value="Pyrrol-5-carb_rd"/>
    <property type="match status" value="1"/>
</dbReference>
<dbReference type="GO" id="GO:0055129">
    <property type="term" value="P:L-proline biosynthetic process"/>
    <property type="evidence" value="ECO:0007669"/>
    <property type="project" value="TreeGrafter"/>
</dbReference>
<dbReference type="PANTHER" id="PTHR11645:SF0">
    <property type="entry name" value="PYRROLINE-5-CARBOXYLATE REDUCTASE 3"/>
    <property type="match status" value="1"/>
</dbReference>
<dbReference type="HOGENOM" id="CLU_042344_1_0_1"/>
<keyword evidence="3" id="KW-0560">Oxidoreductase</keyword>
<protein>
    <recommendedName>
        <fullName evidence="9">Pyrroline-5-carboxylate reductase</fullName>
    </recommendedName>
</protein>
<keyword evidence="2 4" id="KW-0521">NADP</keyword>
<evidence type="ECO:0000256" key="3">
    <source>
        <dbReference type="ARBA" id="ARBA00023002"/>
    </source>
</evidence>
<feature type="domain" description="Pyrroline-5-carboxylate reductase dimerisation" evidence="6">
    <location>
        <begin position="191"/>
        <end position="293"/>
    </location>
</feature>
<name>A0A074YMZ2_AURSE</name>
<dbReference type="InterPro" id="IPR008927">
    <property type="entry name" value="6-PGluconate_DH-like_C_sf"/>
</dbReference>
<dbReference type="InterPro" id="IPR000304">
    <property type="entry name" value="Pyrroline-COOH_reductase"/>
</dbReference>
<dbReference type="SUPFAM" id="SSF48179">
    <property type="entry name" value="6-phosphogluconate dehydrogenase C-terminal domain-like"/>
    <property type="match status" value="1"/>
</dbReference>
<dbReference type="Gene3D" id="1.10.3730.10">
    <property type="entry name" value="ProC C-terminal domain-like"/>
    <property type="match status" value="1"/>
</dbReference>
<dbReference type="AlphaFoldDB" id="A0A074YMZ2"/>
<reference evidence="7 8" key="1">
    <citation type="journal article" date="2014" name="BMC Genomics">
        <title>Genome sequencing of four Aureobasidium pullulans varieties: biotechnological potential, stress tolerance, and description of new species.</title>
        <authorList>
            <person name="Gostin Ar C."/>
            <person name="Ohm R.A."/>
            <person name="Kogej T."/>
            <person name="Sonjak S."/>
            <person name="Turk M."/>
            <person name="Zajc J."/>
            <person name="Zalar P."/>
            <person name="Grube M."/>
            <person name="Sun H."/>
            <person name="Han J."/>
            <person name="Sharma A."/>
            <person name="Chiniquy J."/>
            <person name="Ngan C.Y."/>
            <person name="Lipzen A."/>
            <person name="Barry K."/>
            <person name="Grigoriev I.V."/>
            <person name="Gunde-Cimerman N."/>
        </authorList>
    </citation>
    <scope>NUCLEOTIDE SEQUENCE [LARGE SCALE GENOMIC DNA]</scope>
    <source>
        <strain evidence="7 8">EXF-2481</strain>
    </source>
</reference>
<evidence type="ECO:0000259" key="6">
    <source>
        <dbReference type="Pfam" id="PF14748"/>
    </source>
</evidence>
<dbReference type="Pfam" id="PF14748">
    <property type="entry name" value="P5CR_dimer"/>
    <property type="match status" value="1"/>
</dbReference>
<evidence type="ECO:0000256" key="4">
    <source>
        <dbReference type="PIRSR" id="PIRSR000193-1"/>
    </source>
</evidence>
<evidence type="ECO:0000313" key="8">
    <source>
        <dbReference type="Proteomes" id="UP000030641"/>
    </source>
</evidence>
<dbReference type="InParanoid" id="A0A074YMZ2"/>
<feature type="domain" description="Pyrroline-5-carboxylate reductase catalytic N-terminal" evidence="5">
    <location>
        <begin position="9"/>
        <end position="120"/>
    </location>
</feature>
<dbReference type="OrthoDB" id="10263291at2759"/>
<evidence type="ECO:0008006" key="9">
    <source>
        <dbReference type="Google" id="ProtNLM"/>
    </source>
</evidence>
<dbReference type="SUPFAM" id="SSF51735">
    <property type="entry name" value="NAD(P)-binding Rossmann-fold domains"/>
    <property type="match status" value="1"/>
</dbReference>
<feature type="binding site" evidence="4">
    <location>
        <begin position="13"/>
        <end position="18"/>
    </location>
    <ligand>
        <name>NADP(+)</name>
        <dbReference type="ChEBI" id="CHEBI:58349"/>
    </ligand>
</feature>
<dbReference type="InterPro" id="IPR029036">
    <property type="entry name" value="P5CR_dimer"/>
</dbReference>
<organism evidence="7 8">
    <name type="scientific">Aureobasidium subglaciale (strain EXF-2481)</name>
    <name type="common">Aureobasidium pullulans var. subglaciale</name>
    <dbReference type="NCBI Taxonomy" id="1043005"/>
    <lineage>
        <taxon>Eukaryota</taxon>
        <taxon>Fungi</taxon>
        <taxon>Dikarya</taxon>
        <taxon>Ascomycota</taxon>
        <taxon>Pezizomycotina</taxon>
        <taxon>Dothideomycetes</taxon>
        <taxon>Dothideomycetidae</taxon>
        <taxon>Dothideales</taxon>
        <taxon>Saccotheciaceae</taxon>
        <taxon>Aureobasidium</taxon>
    </lineage>
</organism>
<dbReference type="InterPro" id="IPR036291">
    <property type="entry name" value="NAD(P)-bd_dom_sf"/>
</dbReference>
<evidence type="ECO:0000259" key="5">
    <source>
        <dbReference type="Pfam" id="PF03807"/>
    </source>
</evidence>
<dbReference type="OMA" id="ERITEWM"/>
<evidence type="ECO:0000256" key="1">
    <source>
        <dbReference type="ARBA" id="ARBA00005525"/>
    </source>
</evidence>
<dbReference type="InterPro" id="IPR028939">
    <property type="entry name" value="P5C_Rdtase_cat_N"/>
</dbReference>
<comment type="similarity">
    <text evidence="1">Belongs to the pyrroline-5-carboxylate reductase family.</text>
</comment>
<keyword evidence="8" id="KW-1185">Reference proteome</keyword>
<dbReference type="RefSeq" id="XP_013343754.1">
    <property type="nucleotide sequence ID" value="XM_013488300.1"/>
</dbReference>
<dbReference type="GO" id="GO:0004735">
    <property type="term" value="F:pyrroline-5-carboxylate reductase activity"/>
    <property type="evidence" value="ECO:0007669"/>
    <property type="project" value="InterPro"/>
</dbReference>
<evidence type="ECO:0000256" key="2">
    <source>
        <dbReference type="ARBA" id="ARBA00022857"/>
    </source>
</evidence>
<dbReference type="HAMAP" id="MF_01925">
    <property type="entry name" value="P5C_reductase"/>
    <property type="match status" value="1"/>
</dbReference>
<dbReference type="GeneID" id="25368697"/>
<gene>
    <name evidence="7" type="ORF">AUEXF2481DRAFT_5084</name>
</gene>
<dbReference type="Proteomes" id="UP000030641">
    <property type="component" value="Unassembled WGS sequence"/>
</dbReference>
<dbReference type="STRING" id="1043005.A0A074YMZ2"/>
<dbReference type="Gene3D" id="3.40.50.720">
    <property type="entry name" value="NAD(P)-binding Rossmann-like Domain"/>
    <property type="match status" value="1"/>
</dbReference>
<proteinExistence type="inferred from homology"/>
<evidence type="ECO:0000313" key="7">
    <source>
        <dbReference type="EMBL" id="KEQ95482.1"/>
    </source>
</evidence>
<dbReference type="EMBL" id="KL584759">
    <property type="protein sequence ID" value="KEQ95482.1"/>
    <property type="molecule type" value="Genomic_DNA"/>
</dbReference>
<sequence length="296" mass="31403">MNCPSGRLRIAVLGSGFMGTAIIKGLLTSIPANNAKSEGPVLEIHACVRSSDSFSRVQTLLGDEVSRVNSVTSMDEWPDAVGKADVVLLGIPPDQITFLGKNQQVCDSLRGKLVISLLAGTSCQQVLDALTPPQKSDTEPCFDVLRVIPSIGAQSLDSVTMIAETDHASTEQKALGEWIFKQIGGINYLPEDLMDEATATHATCNALVMLAVDAMTDAAVAEGIPREKAMKLVAQSFRSAAGLLDNGMTPESMKESMSVPRGITINAVLDLEKGGVRTGVQDATRNAIRYTRNMAG</sequence>
<dbReference type="PANTHER" id="PTHR11645">
    <property type="entry name" value="PYRROLINE-5-CARBOXYLATE REDUCTASE"/>
    <property type="match status" value="1"/>
</dbReference>
<dbReference type="Pfam" id="PF03807">
    <property type="entry name" value="F420_oxidored"/>
    <property type="match status" value="1"/>
</dbReference>
<accession>A0A074YMZ2</accession>